<dbReference type="Proteomes" id="UP000001798">
    <property type="component" value="Chromosome 4"/>
</dbReference>
<reference evidence="2 3" key="1">
    <citation type="journal article" date="2011" name="PLoS Genet.">
        <title>Genomic analysis of the necrotrophic fungal pathogens Sclerotinia sclerotiorum and Botrytis cinerea.</title>
        <authorList>
            <person name="Amselem J."/>
            <person name="Cuomo C.A."/>
            <person name="van Kan J.A."/>
            <person name="Viaud M."/>
            <person name="Benito E.P."/>
            <person name="Couloux A."/>
            <person name="Coutinho P.M."/>
            <person name="de Vries R.P."/>
            <person name="Dyer P.S."/>
            <person name="Fillinger S."/>
            <person name="Fournier E."/>
            <person name="Gout L."/>
            <person name="Hahn M."/>
            <person name="Kohn L."/>
            <person name="Lapalu N."/>
            <person name="Plummer K.M."/>
            <person name="Pradier J.M."/>
            <person name="Quevillon E."/>
            <person name="Sharon A."/>
            <person name="Simon A."/>
            <person name="ten Have A."/>
            <person name="Tudzynski B."/>
            <person name="Tudzynski P."/>
            <person name="Wincker P."/>
            <person name="Andrew M."/>
            <person name="Anthouard V."/>
            <person name="Beever R.E."/>
            <person name="Beffa R."/>
            <person name="Benoit I."/>
            <person name="Bouzid O."/>
            <person name="Brault B."/>
            <person name="Chen Z."/>
            <person name="Choquer M."/>
            <person name="Collemare J."/>
            <person name="Cotton P."/>
            <person name="Danchin E.G."/>
            <person name="Da Silva C."/>
            <person name="Gautier A."/>
            <person name="Giraud C."/>
            <person name="Giraud T."/>
            <person name="Gonzalez C."/>
            <person name="Grossetete S."/>
            <person name="Guldener U."/>
            <person name="Henrissat B."/>
            <person name="Howlett B.J."/>
            <person name="Kodira C."/>
            <person name="Kretschmer M."/>
            <person name="Lappartient A."/>
            <person name="Leroch M."/>
            <person name="Levis C."/>
            <person name="Mauceli E."/>
            <person name="Neuveglise C."/>
            <person name="Oeser B."/>
            <person name="Pearson M."/>
            <person name="Poulain J."/>
            <person name="Poussereau N."/>
            <person name="Quesneville H."/>
            <person name="Rascle C."/>
            <person name="Schumacher J."/>
            <person name="Segurens B."/>
            <person name="Sexton A."/>
            <person name="Silva E."/>
            <person name="Sirven C."/>
            <person name="Soanes D.M."/>
            <person name="Talbot N.J."/>
            <person name="Templeton M."/>
            <person name="Yandava C."/>
            <person name="Yarden O."/>
            <person name="Zeng Q."/>
            <person name="Rollins J.A."/>
            <person name="Lebrun M.H."/>
            <person name="Dickman M."/>
        </authorList>
    </citation>
    <scope>NUCLEOTIDE SEQUENCE [LARGE SCALE GENOMIC DNA]</scope>
    <source>
        <strain evidence="2 3">B05.10</strain>
    </source>
</reference>
<gene>
    <name evidence="2" type="ORF">BCIN_04g04990</name>
</gene>
<name>A0A384JFF4_BOTFB</name>
<evidence type="ECO:0000313" key="3">
    <source>
        <dbReference type="Proteomes" id="UP000001798"/>
    </source>
</evidence>
<protein>
    <submittedName>
        <fullName evidence="2">Uncharacterized protein</fullName>
    </submittedName>
</protein>
<evidence type="ECO:0000313" key="2">
    <source>
        <dbReference type="EMBL" id="ATZ49339.1"/>
    </source>
</evidence>
<feature type="region of interest" description="Disordered" evidence="1">
    <location>
        <begin position="100"/>
        <end position="160"/>
    </location>
</feature>
<reference evidence="2 3" key="2">
    <citation type="journal article" date="2012" name="Eukaryot. Cell">
        <title>Genome update of Botrytis cinerea strains B05.10 and T4.</title>
        <authorList>
            <person name="Staats M."/>
            <person name="van Kan J.A."/>
        </authorList>
    </citation>
    <scope>NUCLEOTIDE SEQUENCE [LARGE SCALE GENOMIC DNA]</scope>
    <source>
        <strain evidence="2 3">B05.10</strain>
    </source>
</reference>
<dbReference type="VEuPathDB" id="FungiDB:Bcin04g04990"/>
<sequence length="218" mass="24851">MVDIELTNIETVSQRSLSSLLNEDDEDELSIKKLSLDEHKSLHTLPSNIPESTLDNLASSVVAQSVKRILQNDDDNLITLPSAKLEEWLKHGIQILRESRQRRKTAGSDSEYEAFENDSGLEYLDQPNVEVSSSRSRVSGSQSDGQVCQQYSNNPSREFRNQPWFTTAQGEMVDKFLNTARRNPFRFREISAEQFVNFTIDTDELSGFPDNKTHDPLR</sequence>
<reference evidence="2 3" key="3">
    <citation type="journal article" date="2017" name="Mol. Plant Pathol.">
        <title>A gapless genome sequence of the fungus Botrytis cinerea.</title>
        <authorList>
            <person name="Van Kan J.A."/>
            <person name="Stassen J.H."/>
            <person name="Mosbach A."/>
            <person name="Van Der Lee T.A."/>
            <person name="Faino L."/>
            <person name="Farmer A.D."/>
            <person name="Papasotiriou D.G."/>
            <person name="Zhou S."/>
            <person name="Seidl M.F."/>
            <person name="Cottam E."/>
            <person name="Edel D."/>
            <person name="Hahn M."/>
            <person name="Schwartz D.C."/>
            <person name="Dietrich R.A."/>
            <person name="Widdison S."/>
            <person name="Scalliet G."/>
        </authorList>
    </citation>
    <scope>NUCLEOTIDE SEQUENCE [LARGE SCALE GENOMIC DNA]</scope>
    <source>
        <strain evidence="2 3">B05.10</strain>
    </source>
</reference>
<proteinExistence type="predicted"/>
<feature type="compositionally biased region" description="Low complexity" evidence="1">
    <location>
        <begin position="131"/>
        <end position="146"/>
    </location>
</feature>
<dbReference type="EMBL" id="CP009808">
    <property type="protein sequence ID" value="ATZ49339.1"/>
    <property type="molecule type" value="Genomic_DNA"/>
</dbReference>
<dbReference type="RefSeq" id="XP_001557643.2">
    <property type="nucleotide sequence ID" value="XM_001557593.2"/>
</dbReference>
<dbReference type="GeneID" id="5438243"/>
<dbReference type="AlphaFoldDB" id="A0A384JFF4"/>
<dbReference type="KEGG" id="bfu:BCIN_04g04990"/>
<accession>A0A384JFF4</accession>
<organism evidence="2 3">
    <name type="scientific">Botryotinia fuckeliana (strain B05.10)</name>
    <name type="common">Noble rot fungus</name>
    <name type="synonym">Botrytis cinerea</name>
    <dbReference type="NCBI Taxonomy" id="332648"/>
    <lineage>
        <taxon>Eukaryota</taxon>
        <taxon>Fungi</taxon>
        <taxon>Dikarya</taxon>
        <taxon>Ascomycota</taxon>
        <taxon>Pezizomycotina</taxon>
        <taxon>Leotiomycetes</taxon>
        <taxon>Helotiales</taxon>
        <taxon>Sclerotiniaceae</taxon>
        <taxon>Botrytis</taxon>
    </lineage>
</organism>
<keyword evidence="3" id="KW-1185">Reference proteome</keyword>
<dbReference type="OrthoDB" id="5428890at2759"/>
<evidence type="ECO:0000256" key="1">
    <source>
        <dbReference type="SAM" id="MobiDB-lite"/>
    </source>
</evidence>
<feature type="compositionally biased region" description="Polar residues" evidence="1">
    <location>
        <begin position="147"/>
        <end position="156"/>
    </location>
</feature>